<dbReference type="PANTHER" id="PTHR45782:SF4">
    <property type="entry name" value="MITOCHONDRIAL RIBOSOME-ASSOCIATED GTPASE 1"/>
    <property type="match status" value="1"/>
</dbReference>
<dbReference type="PIRSF" id="PIRSF006230">
    <property type="entry name" value="MG442"/>
    <property type="match status" value="1"/>
</dbReference>
<keyword evidence="3 8" id="KW-0963">Cytoplasm</keyword>
<dbReference type="InterPro" id="IPR016478">
    <property type="entry name" value="GTPase_MTG1"/>
</dbReference>
<dbReference type="InterPro" id="IPR006073">
    <property type="entry name" value="GTP-bd"/>
</dbReference>
<dbReference type="PANTHER" id="PTHR45782">
    <property type="entry name" value="MITOCHONDRIAL RIBOSOME-ASSOCIATED GTPASE 1"/>
    <property type="match status" value="1"/>
</dbReference>
<dbReference type="SUPFAM" id="SSF52540">
    <property type="entry name" value="P-loop containing nucleoside triphosphate hydrolases"/>
    <property type="match status" value="1"/>
</dbReference>
<dbReference type="NCBIfam" id="TIGR03596">
    <property type="entry name" value="GTPase_YlqF"/>
    <property type="match status" value="1"/>
</dbReference>
<dbReference type="Gene3D" id="1.10.1580.10">
    <property type="match status" value="1"/>
</dbReference>
<evidence type="ECO:0000256" key="8">
    <source>
        <dbReference type="PIRNR" id="PIRNR006230"/>
    </source>
</evidence>
<dbReference type="InterPro" id="IPR030378">
    <property type="entry name" value="G_CP_dom"/>
</dbReference>
<evidence type="ECO:0000256" key="6">
    <source>
        <dbReference type="ARBA" id="ARBA00022884"/>
    </source>
</evidence>
<keyword evidence="7 8" id="KW-0342">GTP-binding</keyword>
<feature type="binding site" evidence="9">
    <location>
        <begin position="132"/>
        <end position="137"/>
    </location>
    <ligand>
        <name>GTP</name>
        <dbReference type="ChEBI" id="CHEBI:37565"/>
    </ligand>
</feature>
<evidence type="ECO:0000313" key="11">
    <source>
        <dbReference type="EMBL" id="MDI6452589.1"/>
    </source>
</evidence>
<sequence length="288" mass="33141">MMKQIQWFPGHMFKSIREIKEKISLMDIVMVLLDARLPLSSVNPELFKIVSHKPMMILFNKMDLADEPILNQWVKYYQDQGHATLKIDSQTGKNVGKIRELAQSVLHEKIEKRRSKGLKDRPIRTMIIGIPNVGKSTLINQLSKSSATKTGNIPGVTKAQQWIKLSDDFELLDTPGILWPKFEDEKVGYHLAITGAIKDKILPEDDVVHYALTFLKKYYPQRLLERYGIEGDLEFVEMLDTIGRLRGCLIKNAEIDYNRVYTIVLTDIRNKNLGGLSFDRLEDVSIRK</sequence>
<feature type="domain" description="CP-type G" evidence="10">
    <location>
        <begin position="13"/>
        <end position="180"/>
    </location>
</feature>
<dbReference type="GO" id="GO:0005525">
    <property type="term" value="F:GTP binding"/>
    <property type="evidence" value="ECO:0007669"/>
    <property type="project" value="UniProtKB-KW"/>
</dbReference>
<dbReference type="FunFam" id="3.40.50.300:FF:000590">
    <property type="entry name" value="Ribosome biogenesis GTPase A"/>
    <property type="match status" value="1"/>
</dbReference>
<reference evidence="11" key="1">
    <citation type="submission" date="2023-05" db="EMBL/GenBank/DDBJ databases">
        <title>Mariniplasma microaerophilum sp. nov., a novel anaerobic mollicute isolated from terrestrial mud volcano, Taman Peninsula, Russia.</title>
        <authorList>
            <person name="Khomyakova M.A."/>
            <person name="Merkel A.Y."/>
            <person name="Slobodkin A.I."/>
        </authorList>
    </citation>
    <scope>NUCLEOTIDE SEQUENCE</scope>
    <source>
        <strain evidence="11">M4Ah</strain>
    </source>
</reference>
<dbReference type="PROSITE" id="PS51721">
    <property type="entry name" value="G_CP"/>
    <property type="match status" value="1"/>
</dbReference>
<dbReference type="AlphaFoldDB" id="A0AAW6UAC2"/>
<dbReference type="GO" id="GO:0006412">
    <property type="term" value="P:translation"/>
    <property type="evidence" value="ECO:0007669"/>
    <property type="project" value="TreeGrafter"/>
</dbReference>
<protein>
    <recommendedName>
        <fullName evidence="2 8">Ribosome biogenesis GTPase A</fullName>
    </recommendedName>
</protein>
<evidence type="ECO:0000256" key="7">
    <source>
        <dbReference type="ARBA" id="ARBA00023134"/>
    </source>
</evidence>
<dbReference type="GO" id="GO:0003723">
    <property type="term" value="F:RNA binding"/>
    <property type="evidence" value="ECO:0007669"/>
    <property type="project" value="UniProtKB-KW"/>
</dbReference>
<keyword evidence="5" id="KW-0378">Hydrolase</keyword>
<dbReference type="Gene3D" id="3.40.50.300">
    <property type="entry name" value="P-loop containing nucleotide triphosphate hydrolases"/>
    <property type="match status" value="1"/>
</dbReference>
<comment type="caution">
    <text evidence="11">The sequence shown here is derived from an EMBL/GenBank/DDBJ whole genome shotgun (WGS) entry which is preliminary data.</text>
</comment>
<name>A0AAW6UAC2_9MOLU</name>
<dbReference type="GO" id="GO:0003924">
    <property type="term" value="F:GTPase activity"/>
    <property type="evidence" value="ECO:0007669"/>
    <property type="project" value="TreeGrafter"/>
</dbReference>
<dbReference type="PRINTS" id="PR00326">
    <property type="entry name" value="GTP1OBG"/>
</dbReference>
<dbReference type="InterPro" id="IPR027417">
    <property type="entry name" value="P-loop_NTPase"/>
</dbReference>
<feature type="binding site" evidence="9">
    <location>
        <begin position="60"/>
        <end position="63"/>
    </location>
    <ligand>
        <name>GTP</name>
        <dbReference type="ChEBI" id="CHEBI:37565"/>
    </ligand>
</feature>
<dbReference type="InterPro" id="IPR019991">
    <property type="entry name" value="GTP-bd_ribosome_bgen"/>
</dbReference>
<keyword evidence="4 8" id="KW-0547">Nucleotide-binding</keyword>
<comment type="subcellular location">
    <subcellularLocation>
        <location evidence="1 8">Cytoplasm</location>
    </subcellularLocation>
</comment>
<dbReference type="EMBL" id="JASCXW010000007">
    <property type="protein sequence ID" value="MDI6452589.1"/>
    <property type="molecule type" value="Genomic_DNA"/>
</dbReference>
<dbReference type="GO" id="GO:0005737">
    <property type="term" value="C:cytoplasm"/>
    <property type="evidence" value="ECO:0007669"/>
    <property type="project" value="UniProtKB-SubCell"/>
</dbReference>
<organism evidence="11 12">
    <name type="scientific">Peloplasma aerotolerans</name>
    <dbReference type="NCBI Taxonomy" id="3044389"/>
    <lineage>
        <taxon>Bacteria</taxon>
        <taxon>Bacillati</taxon>
        <taxon>Mycoplasmatota</taxon>
        <taxon>Mollicutes</taxon>
        <taxon>Acholeplasmatales</taxon>
        <taxon>Acholeplasmataceae</taxon>
        <taxon>Peloplasma</taxon>
    </lineage>
</organism>
<comment type="function">
    <text evidence="8">Required for a late step of 50S ribosomal subunit assembly. Has GTPase activity.</text>
</comment>
<dbReference type="Proteomes" id="UP001431532">
    <property type="component" value="Unassembled WGS sequence"/>
</dbReference>
<accession>A0AAW6UAC2</accession>
<dbReference type="CDD" id="cd01856">
    <property type="entry name" value="YlqF"/>
    <property type="match status" value="1"/>
</dbReference>
<evidence type="ECO:0000256" key="3">
    <source>
        <dbReference type="ARBA" id="ARBA00022490"/>
    </source>
</evidence>
<evidence type="ECO:0000259" key="10">
    <source>
        <dbReference type="PROSITE" id="PS51721"/>
    </source>
</evidence>
<proteinExistence type="inferred from homology"/>
<dbReference type="Pfam" id="PF01926">
    <property type="entry name" value="MMR_HSR1"/>
    <property type="match status" value="1"/>
</dbReference>
<dbReference type="FunFam" id="1.10.1580.10:FF:000003">
    <property type="entry name" value="Ribosome biogenesis GTPase A"/>
    <property type="match status" value="1"/>
</dbReference>
<evidence type="ECO:0000256" key="5">
    <source>
        <dbReference type="ARBA" id="ARBA00022801"/>
    </source>
</evidence>
<feature type="binding site" evidence="9">
    <location>
        <position position="176"/>
    </location>
    <ligand>
        <name>GTP</name>
        <dbReference type="ChEBI" id="CHEBI:37565"/>
    </ligand>
</feature>
<evidence type="ECO:0000256" key="2">
    <source>
        <dbReference type="ARBA" id="ARBA00014898"/>
    </source>
</evidence>
<keyword evidence="6" id="KW-0694">RNA-binding</keyword>
<dbReference type="InterPro" id="IPR023179">
    <property type="entry name" value="GTP-bd_ortho_bundle_sf"/>
</dbReference>
<evidence type="ECO:0000313" key="12">
    <source>
        <dbReference type="Proteomes" id="UP001431532"/>
    </source>
</evidence>
<keyword evidence="12" id="KW-1185">Reference proteome</keyword>
<evidence type="ECO:0000256" key="4">
    <source>
        <dbReference type="ARBA" id="ARBA00022741"/>
    </source>
</evidence>
<comment type="similarity">
    <text evidence="8">Belongs to the TRAFAC class YlqF/YawG GTPase family. MTG1 subfamily.</text>
</comment>
<gene>
    <name evidence="11" type="primary">ylqF</name>
    <name evidence="11" type="ORF">QJ521_03330</name>
</gene>
<evidence type="ECO:0000256" key="9">
    <source>
        <dbReference type="PIRSR" id="PIRSR006230-1"/>
    </source>
</evidence>
<evidence type="ECO:0000256" key="1">
    <source>
        <dbReference type="ARBA" id="ARBA00004496"/>
    </source>
</evidence>